<feature type="transmembrane region" description="Helical" evidence="9">
    <location>
        <begin position="439"/>
        <end position="461"/>
    </location>
</feature>
<feature type="chain" id="PRO_5029669185" evidence="10">
    <location>
        <begin position="20"/>
        <end position="492"/>
    </location>
</feature>
<evidence type="ECO:0000259" key="11">
    <source>
        <dbReference type="PROSITE" id="PS50850"/>
    </source>
</evidence>
<evidence type="ECO:0000256" key="6">
    <source>
        <dbReference type="ARBA" id="ARBA00022989"/>
    </source>
</evidence>
<evidence type="ECO:0000256" key="7">
    <source>
        <dbReference type="ARBA" id="ARBA00023136"/>
    </source>
</evidence>
<dbReference type="SUPFAM" id="SSF103473">
    <property type="entry name" value="MFS general substrate transporter"/>
    <property type="match status" value="1"/>
</dbReference>
<evidence type="ECO:0000256" key="1">
    <source>
        <dbReference type="ARBA" id="ARBA00004141"/>
    </source>
</evidence>
<dbReference type="GO" id="GO:0005789">
    <property type="term" value="C:endoplasmic reticulum membrane"/>
    <property type="evidence" value="ECO:0007669"/>
    <property type="project" value="TreeGrafter"/>
</dbReference>
<keyword evidence="10" id="KW-0732">Signal</keyword>
<dbReference type="InterPro" id="IPR044740">
    <property type="entry name" value="SLC37A1_2"/>
</dbReference>
<feature type="transmembrane region" description="Helical" evidence="9">
    <location>
        <begin position="77"/>
        <end position="95"/>
    </location>
</feature>
<proteinExistence type="inferred from homology"/>
<keyword evidence="5 9" id="KW-0812">Transmembrane</keyword>
<evidence type="ECO:0000313" key="12">
    <source>
        <dbReference type="EMBL" id="NXN20061.1"/>
    </source>
</evidence>
<dbReference type="AlphaFoldDB" id="A0A7L1H3C7"/>
<evidence type="ECO:0000313" key="13">
    <source>
        <dbReference type="Proteomes" id="UP000557230"/>
    </source>
</evidence>
<dbReference type="GO" id="GO:0035435">
    <property type="term" value="P:phosphate ion transmembrane transport"/>
    <property type="evidence" value="ECO:0007669"/>
    <property type="project" value="TreeGrafter"/>
</dbReference>
<evidence type="ECO:0000256" key="3">
    <source>
        <dbReference type="ARBA" id="ARBA00022448"/>
    </source>
</evidence>
<sequence>YRAFIFSLTFFLYASFHLSRKPISIVKGELHKHCAVSHEVELNSFKENAAQIQPVKKPSNMSQCGWEPFDKNNYKQLLGALDYSFLCAYAVGMYLSGIIGERLPIRYYLTVGMLASGLFTAMFGLGYFYNIHNLWFYIMAQIANGLVQTTGWPSVVTCIGNWFGKGRRGLIMGVWNSHTSVGNILGSLIAAYWVSTCWGLSFVMPGVIIAVMGIVCFLFLIEHPRDISCSCTPSSSSKTFLNGASRFRVQTTLNSKETSKPQDPEMQHLLLDSENCSMLLNSSTVVTGEGRHGTSAISFLGALKIPGVIEFSFCLLFAKLVSYTFLFWLPLYITNVEHLDAKRAGDLSTLFDVGGIFGGILAGLISDRLEKRASTCGMMLLLAAPTLYMFSAVSKMGLEATVVMLLISGALVNGPYALITTAVSADLGTHKSLKGNARALSTVTAIIDGTGSVGAALGPLLAGLISPSGWNNVFYMLMVADACALLVSLKIL</sequence>
<dbReference type="InterPro" id="IPR020846">
    <property type="entry name" value="MFS_dom"/>
</dbReference>
<keyword evidence="6 9" id="KW-1133">Transmembrane helix</keyword>
<dbReference type="GO" id="GO:0061513">
    <property type="term" value="F:glucose 6-phosphate:phosphate antiporter activity"/>
    <property type="evidence" value="ECO:0007669"/>
    <property type="project" value="InterPro"/>
</dbReference>
<feature type="signal peptide" evidence="10">
    <location>
        <begin position="1"/>
        <end position="19"/>
    </location>
</feature>
<gene>
    <name evidence="12" type="primary">Slc37a1</name>
    <name evidence="12" type="ORF">INDMAC_R13514</name>
</gene>
<feature type="non-terminal residue" evidence="12">
    <location>
        <position position="1"/>
    </location>
</feature>
<reference evidence="12 13" key="1">
    <citation type="submission" date="2019-09" db="EMBL/GenBank/DDBJ databases">
        <title>Bird 10,000 Genomes (B10K) Project - Family phase.</title>
        <authorList>
            <person name="Zhang G."/>
        </authorList>
    </citation>
    <scope>NUCLEOTIDE SEQUENCE [LARGE SCALE GENOMIC DNA]</scope>
    <source>
        <strain evidence="12">B10K-DU-001-78</strain>
        <tissue evidence="12">Muscle</tissue>
    </source>
</reference>
<evidence type="ECO:0000256" key="5">
    <source>
        <dbReference type="ARBA" id="ARBA00022692"/>
    </source>
</evidence>
<name>A0A7L1H3C7_9PICI</name>
<dbReference type="InterPro" id="IPR036259">
    <property type="entry name" value="MFS_trans_sf"/>
</dbReference>
<feature type="transmembrane region" description="Helical" evidence="9">
    <location>
        <begin position="200"/>
        <end position="221"/>
    </location>
</feature>
<feature type="transmembrane region" description="Helical" evidence="9">
    <location>
        <begin position="107"/>
        <end position="129"/>
    </location>
</feature>
<dbReference type="Proteomes" id="UP000557230">
    <property type="component" value="Unassembled WGS sequence"/>
</dbReference>
<evidence type="ECO:0000256" key="9">
    <source>
        <dbReference type="SAM" id="Phobius"/>
    </source>
</evidence>
<feature type="transmembrane region" description="Helical" evidence="9">
    <location>
        <begin position="175"/>
        <end position="194"/>
    </location>
</feature>
<dbReference type="EMBL" id="VXBD01015863">
    <property type="protein sequence ID" value="NXN20061.1"/>
    <property type="molecule type" value="Genomic_DNA"/>
</dbReference>
<accession>A0A7L1H3C7</accession>
<dbReference type="InterPro" id="IPR011701">
    <property type="entry name" value="MFS"/>
</dbReference>
<dbReference type="Gene3D" id="1.20.1250.20">
    <property type="entry name" value="MFS general substrate transporter like domains"/>
    <property type="match status" value="2"/>
</dbReference>
<evidence type="ECO:0000256" key="8">
    <source>
        <dbReference type="ARBA" id="ARBA00034251"/>
    </source>
</evidence>
<dbReference type="CDD" id="cd17344">
    <property type="entry name" value="MFS_SLC37A1_2"/>
    <property type="match status" value="1"/>
</dbReference>
<keyword evidence="7 9" id="KW-0472">Membrane</keyword>
<feature type="transmembrane region" description="Helical" evidence="9">
    <location>
        <begin position="308"/>
        <end position="329"/>
    </location>
</feature>
<feature type="transmembrane region" description="Helical" evidence="9">
    <location>
        <begin position="473"/>
        <end position="491"/>
    </location>
</feature>
<dbReference type="Pfam" id="PF07690">
    <property type="entry name" value="MFS_1"/>
    <property type="match status" value="1"/>
</dbReference>
<comment type="subcellular location">
    <subcellularLocation>
        <location evidence="1">Membrane</location>
        <topology evidence="1">Multi-pass membrane protein</topology>
    </subcellularLocation>
</comment>
<evidence type="ECO:0000256" key="10">
    <source>
        <dbReference type="SAM" id="SignalP"/>
    </source>
</evidence>
<keyword evidence="4" id="KW-0762">Sugar transport</keyword>
<dbReference type="FunFam" id="1.20.1250.20:FF:000050">
    <property type="entry name" value="glucose-6-phosphate exchanger SLC37A2 isoform X1"/>
    <property type="match status" value="1"/>
</dbReference>
<dbReference type="PIRSF" id="PIRSF002808">
    <property type="entry name" value="Hexose_phosphate_transp"/>
    <property type="match status" value="1"/>
</dbReference>
<keyword evidence="3" id="KW-0813">Transport</keyword>
<comment type="similarity">
    <text evidence="2">Belongs to the major facilitator superfamily. Organophosphate:Pi antiporter (OPA) (TC 2.A.1.4) family.</text>
</comment>
<dbReference type="InterPro" id="IPR000849">
    <property type="entry name" value="Sugar_P_transporter"/>
</dbReference>
<dbReference type="PANTHER" id="PTHR43184">
    <property type="entry name" value="MAJOR FACILITATOR SUPERFAMILY TRANSPORTER 16, ISOFORM B"/>
    <property type="match status" value="1"/>
</dbReference>
<dbReference type="OrthoDB" id="3639251at2759"/>
<dbReference type="PROSITE" id="PS50850">
    <property type="entry name" value="MFS"/>
    <property type="match status" value="1"/>
</dbReference>
<dbReference type="PANTHER" id="PTHR43184:SF11">
    <property type="entry name" value="GLUCOSE-6-PHOSPHATE EXCHANGER SLC37A1"/>
    <property type="match status" value="1"/>
</dbReference>
<protein>
    <submittedName>
        <fullName evidence="12">G6PT2 protein</fullName>
    </submittedName>
</protein>
<feature type="transmembrane region" description="Helical" evidence="9">
    <location>
        <begin position="402"/>
        <end position="427"/>
    </location>
</feature>
<organism evidence="12 13">
    <name type="scientific">Indicator maculatus</name>
    <name type="common">spotted honeyguide</name>
    <dbReference type="NCBI Taxonomy" id="545262"/>
    <lineage>
        <taxon>Eukaryota</taxon>
        <taxon>Metazoa</taxon>
        <taxon>Chordata</taxon>
        <taxon>Craniata</taxon>
        <taxon>Vertebrata</taxon>
        <taxon>Euteleostomi</taxon>
        <taxon>Archelosauria</taxon>
        <taxon>Archosauria</taxon>
        <taxon>Dinosauria</taxon>
        <taxon>Saurischia</taxon>
        <taxon>Theropoda</taxon>
        <taxon>Coelurosauria</taxon>
        <taxon>Aves</taxon>
        <taxon>Neognathae</taxon>
        <taxon>Neoaves</taxon>
        <taxon>Telluraves</taxon>
        <taxon>Coraciimorphae</taxon>
        <taxon>Piciformes</taxon>
        <taxon>Indicatoridae</taxon>
        <taxon>Indicator</taxon>
    </lineage>
</organism>
<feature type="transmembrane region" description="Helical" evidence="9">
    <location>
        <begin position="373"/>
        <end position="390"/>
    </location>
</feature>
<evidence type="ECO:0000256" key="4">
    <source>
        <dbReference type="ARBA" id="ARBA00022597"/>
    </source>
</evidence>
<comment type="caution">
    <text evidence="12">The sequence shown here is derived from an EMBL/GenBank/DDBJ whole genome shotgun (WGS) entry which is preliminary data.</text>
</comment>
<keyword evidence="13" id="KW-1185">Reference proteome</keyword>
<feature type="non-terminal residue" evidence="12">
    <location>
        <position position="492"/>
    </location>
</feature>
<dbReference type="FunFam" id="1.20.1250.20:FF:000028">
    <property type="entry name" value="Sugar phosphate exchanger 3 isoform 1"/>
    <property type="match status" value="1"/>
</dbReference>
<feature type="transmembrane region" description="Helical" evidence="9">
    <location>
        <begin position="349"/>
        <end position="366"/>
    </location>
</feature>
<evidence type="ECO:0000256" key="2">
    <source>
        <dbReference type="ARBA" id="ARBA00009598"/>
    </source>
</evidence>
<feature type="domain" description="Major facilitator superfamily (MFS) profile" evidence="11">
    <location>
        <begin position="1"/>
        <end position="492"/>
    </location>
</feature>
<comment type="catalytic activity">
    <reaction evidence="8">
        <text>D-glucose 6-phosphate(in) + phosphate(out) = D-glucose 6-phosphate(out) + phosphate(in)</text>
        <dbReference type="Rhea" id="RHEA:71535"/>
        <dbReference type="ChEBI" id="CHEBI:43474"/>
        <dbReference type="ChEBI" id="CHEBI:61548"/>
    </reaction>
</comment>